<protein>
    <recommendedName>
        <fullName evidence="1">MoaB/Mog domain-containing protein</fullName>
    </recommendedName>
</protein>
<evidence type="ECO:0000313" key="3">
    <source>
        <dbReference type="Proteomes" id="UP001220961"/>
    </source>
</evidence>
<dbReference type="GO" id="GO:0047884">
    <property type="term" value="F:FAD diphosphatase activity"/>
    <property type="evidence" value="ECO:0007669"/>
    <property type="project" value="TreeGrafter"/>
</dbReference>
<dbReference type="InterPro" id="IPR036425">
    <property type="entry name" value="MoaB/Mog-like_dom_sf"/>
</dbReference>
<gene>
    <name evidence="2" type="ORF">MCAP1_000036</name>
</gene>
<organism evidence="2 3">
    <name type="scientific">Malassezia caprae</name>
    <dbReference type="NCBI Taxonomy" id="1381934"/>
    <lineage>
        <taxon>Eukaryota</taxon>
        <taxon>Fungi</taxon>
        <taxon>Dikarya</taxon>
        <taxon>Basidiomycota</taxon>
        <taxon>Ustilaginomycotina</taxon>
        <taxon>Malasseziomycetes</taxon>
        <taxon>Malasseziales</taxon>
        <taxon>Malasseziaceae</taxon>
        <taxon>Malassezia</taxon>
    </lineage>
</organism>
<dbReference type="AlphaFoldDB" id="A0AAF0IUM3"/>
<dbReference type="EMBL" id="CP119908">
    <property type="protein sequence ID" value="WFD17827.1"/>
    <property type="molecule type" value="Genomic_DNA"/>
</dbReference>
<dbReference type="PANTHER" id="PTHR47675">
    <property type="entry name" value="MOLYBDOPTERIN BINDING DOMAIN PROTEIN (AFU_ORTHOLOGUE AFUA_5G11210)"/>
    <property type="match status" value="1"/>
</dbReference>
<proteinExistence type="predicted"/>
<sequence>MSGAKSTDMLPKLFERSLVPDLSDRPFTRTAACLIIGDEVLNGKTQDTNSIELKKIEVISDDVDEIPKNMTGLLHQEGTMKVVLMYSIGPTPDDITYSSLAKAFGGEPLEYHDETLKRMATGIQKVYGTINETENVMLARKRMALFPRGAEVLFPTEEYWVPVVRVNGNVCVLPGIPSIFEGLLNALPPYLRIDPEMPKPIRRLIHTNLPESAISPHSQKWKAGVHISLIGYDNMLIDKYAQMVIEETGGQPVDA</sequence>
<evidence type="ECO:0000259" key="1">
    <source>
        <dbReference type="Pfam" id="PF00994"/>
    </source>
</evidence>
<dbReference type="SUPFAM" id="SSF53218">
    <property type="entry name" value="Molybdenum cofactor biosynthesis proteins"/>
    <property type="match status" value="1"/>
</dbReference>
<evidence type="ECO:0000313" key="2">
    <source>
        <dbReference type="EMBL" id="WFD17827.1"/>
    </source>
</evidence>
<accession>A0AAF0IUM3</accession>
<feature type="domain" description="MoaB/Mog" evidence="1">
    <location>
        <begin position="33"/>
        <end position="187"/>
    </location>
</feature>
<dbReference type="GO" id="GO:0042726">
    <property type="term" value="P:flavin-containing compound metabolic process"/>
    <property type="evidence" value="ECO:0007669"/>
    <property type="project" value="TreeGrafter"/>
</dbReference>
<reference evidence="2" key="1">
    <citation type="submission" date="2023-03" db="EMBL/GenBank/DDBJ databases">
        <title>Mating type loci evolution in Malassezia.</title>
        <authorList>
            <person name="Coelho M.A."/>
        </authorList>
    </citation>
    <scope>NUCLEOTIDE SEQUENCE</scope>
    <source>
        <strain evidence="2">CBS 10434</strain>
    </source>
</reference>
<dbReference type="Pfam" id="PF00994">
    <property type="entry name" value="MoCF_biosynth"/>
    <property type="match status" value="1"/>
</dbReference>
<dbReference type="InterPro" id="IPR001453">
    <property type="entry name" value="MoaB/Mog_dom"/>
</dbReference>
<dbReference type="Proteomes" id="UP001220961">
    <property type="component" value="Chromosome 1"/>
</dbReference>
<dbReference type="PANTHER" id="PTHR47675:SF1">
    <property type="entry name" value="MOLYBDOPTERIN BINDING DOMAIN PROTEIN (AFU_ORTHOLOGUE AFUA_5G11210)"/>
    <property type="match status" value="1"/>
</dbReference>
<dbReference type="Gene3D" id="3.40.980.10">
    <property type="entry name" value="MoaB/Mog-like domain"/>
    <property type="match status" value="1"/>
</dbReference>
<keyword evidence="3" id="KW-1185">Reference proteome</keyword>
<name>A0AAF0IUM3_9BASI</name>